<evidence type="ECO:0000313" key="2">
    <source>
        <dbReference type="EMBL" id="CAF1703101.1"/>
    </source>
</evidence>
<dbReference type="Proteomes" id="UP001295469">
    <property type="component" value="Chromosome C03"/>
</dbReference>
<reference evidence="2" key="1">
    <citation type="submission" date="2021-01" db="EMBL/GenBank/DDBJ databases">
        <authorList>
            <consortium name="Genoscope - CEA"/>
            <person name="William W."/>
        </authorList>
    </citation>
    <scope>NUCLEOTIDE SEQUENCE</scope>
</reference>
<gene>
    <name evidence="2" type="ORF">DARMORV10_C03P39750.1</name>
</gene>
<protein>
    <submittedName>
        <fullName evidence="2">(rape) hypothetical protein</fullName>
    </submittedName>
</protein>
<dbReference type="AlphaFoldDB" id="A0A816IG36"/>
<dbReference type="EMBL" id="HG994367">
    <property type="protein sequence ID" value="CAF1703101.1"/>
    <property type="molecule type" value="Genomic_DNA"/>
</dbReference>
<organism evidence="2">
    <name type="scientific">Brassica napus</name>
    <name type="common">Rape</name>
    <dbReference type="NCBI Taxonomy" id="3708"/>
    <lineage>
        <taxon>Eukaryota</taxon>
        <taxon>Viridiplantae</taxon>
        <taxon>Streptophyta</taxon>
        <taxon>Embryophyta</taxon>
        <taxon>Tracheophyta</taxon>
        <taxon>Spermatophyta</taxon>
        <taxon>Magnoliopsida</taxon>
        <taxon>eudicotyledons</taxon>
        <taxon>Gunneridae</taxon>
        <taxon>Pentapetalae</taxon>
        <taxon>rosids</taxon>
        <taxon>malvids</taxon>
        <taxon>Brassicales</taxon>
        <taxon>Brassicaceae</taxon>
        <taxon>Brassiceae</taxon>
        <taxon>Brassica</taxon>
    </lineage>
</organism>
<proteinExistence type="predicted"/>
<accession>A0A816IG36</accession>
<feature type="signal peptide" evidence="1">
    <location>
        <begin position="1"/>
        <end position="18"/>
    </location>
</feature>
<evidence type="ECO:0000256" key="1">
    <source>
        <dbReference type="SAM" id="SignalP"/>
    </source>
</evidence>
<feature type="chain" id="PRO_5032831968" evidence="1">
    <location>
        <begin position="19"/>
        <end position="137"/>
    </location>
</feature>
<sequence length="137" mass="16043">MCSPSLVILQMWLSPASLKLDQITWDDHDCLLEKTVANEICESIFYYNNIQNNFGFLSNILLFIKRCNKSATSSILKNIWNRASMLWLLSSIYSWLVLYTCFFDRHQLIPTATFALRVYQFFHILCTSPFNIQSNIL</sequence>
<name>A0A816IG36_BRANA</name>
<keyword evidence="1" id="KW-0732">Signal</keyword>